<accession>A0A9W9YCD1</accession>
<dbReference type="AlphaFoldDB" id="A0A9W9YCD1"/>
<evidence type="ECO:0000313" key="3">
    <source>
        <dbReference type="Proteomes" id="UP001163046"/>
    </source>
</evidence>
<keyword evidence="1" id="KW-0732">Signal</keyword>
<comment type="caution">
    <text evidence="2">The sequence shown here is derived from an EMBL/GenBank/DDBJ whole genome shotgun (WGS) entry which is preliminary data.</text>
</comment>
<sequence>MIATYKGRHEVNNQLWHASFDISKASGIVLRGNAAAGSERIGFHIRGESCYGDNSEERWEANSAHTTLHGIHIGYHDGLPGCLKISNFVVWKSWDFGVFGYPMSRVIVQNTVVVDNNIGILVNVWHPPALSHVTADKFVRLDRVLIVGTSPSFDCVSDLVVPRNSDITKPVRAPRYKGGGNIGFMLTTFPSSPSLVPEMSWHGITSYSAIRGVVKLNNVGFAHFGTKCGHDSVAFTTNPKSPDAFHPVEAQGITLYNVDNDKLFYISPSNIAWVNPSDCIDMDCDGAKHVLIRDLDGSLTGVSGGSIISKAEYEWNGDPRRGLGERILHNVVHEALKITRSWRV</sequence>
<dbReference type="Proteomes" id="UP001163046">
    <property type="component" value="Unassembled WGS sequence"/>
</dbReference>
<dbReference type="InterPro" id="IPR052387">
    <property type="entry name" value="Fibrocystin"/>
</dbReference>
<dbReference type="PANTHER" id="PTHR46769:SF2">
    <property type="entry name" value="FIBROCYSTIN-L ISOFORM 2 PRECURSOR-RELATED"/>
    <property type="match status" value="1"/>
</dbReference>
<organism evidence="2 3">
    <name type="scientific">Desmophyllum pertusum</name>
    <dbReference type="NCBI Taxonomy" id="174260"/>
    <lineage>
        <taxon>Eukaryota</taxon>
        <taxon>Metazoa</taxon>
        <taxon>Cnidaria</taxon>
        <taxon>Anthozoa</taxon>
        <taxon>Hexacorallia</taxon>
        <taxon>Scleractinia</taxon>
        <taxon>Caryophylliina</taxon>
        <taxon>Caryophylliidae</taxon>
        <taxon>Desmophyllum</taxon>
    </lineage>
</organism>
<dbReference type="PANTHER" id="PTHR46769">
    <property type="entry name" value="POLYCYSTIC KIDNEY AND HEPATIC DISEASE 1 (AUTOSOMAL RECESSIVE)-LIKE 1"/>
    <property type="match status" value="1"/>
</dbReference>
<proteinExistence type="predicted"/>
<gene>
    <name evidence="2" type="primary">PKHD1L1_1</name>
    <name evidence="2" type="ORF">OS493_022769</name>
</gene>
<dbReference type="OrthoDB" id="120976at2759"/>
<evidence type="ECO:0000313" key="2">
    <source>
        <dbReference type="EMBL" id="KAJ7330245.1"/>
    </source>
</evidence>
<name>A0A9W9YCD1_9CNID</name>
<dbReference type="EMBL" id="MU827793">
    <property type="protein sequence ID" value="KAJ7330245.1"/>
    <property type="molecule type" value="Genomic_DNA"/>
</dbReference>
<reference evidence="2" key="1">
    <citation type="submission" date="2023-01" db="EMBL/GenBank/DDBJ databases">
        <title>Genome assembly of the deep-sea coral Lophelia pertusa.</title>
        <authorList>
            <person name="Herrera S."/>
            <person name="Cordes E."/>
        </authorList>
    </citation>
    <scope>NUCLEOTIDE SEQUENCE</scope>
    <source>
        <strain evidence="2">USNM1676648</strain>
        <tissue evidence="2">Polyp</tissue>
    </source>
</reference>
<evidence type="ECO:0000256" key="1">
    <source>
        <dbReference type="ARBA" id="ARBA00022729"/>
    </source>
</evidence>
<keyword evidence="3" id="KW-1185">Reference proteome</keyword>
<protein>
    <submittedName>
        <fullName evidence="2">Fibrocystin-L</fullName>
    </submittedName>
</protein>